<dbReference type="AlphaFoldDB" id="A0ABC8TQF8"/>
<name>A0ABC8TQF8_9AQUA</name>
<comment type="caution">
    <text evidence="2">The sequence shown here is derived from an EMBL/GenBank/DDBJ whole genome shotgun (WGS) entry which is preliminary data.</text>
</comment>
<sequence>MQGSPQGGYSYEAEDVIDDIRSISKSLSDARLASKGDVRSTMKDLGDRGRTQGTSVRVGVGSCVGDAKQ</sequence>
<dbReference type="Proteomes" id="UP001642360">
    <property type="component" value="Unassembled WGS sequence"/>
</dbReference>
<accession>A0ABC8TQF8</accession>
<evidence type="ECO:0000313" key="2">
    <source>
        <dbReference type="EMBL" id="CAK9171707.1"/>
    </source>
</evidence>
<organism evidence="2 3">
    <name type="scientific">Ilex paraguariensis</name>
    <name type="common">yerba mate</name>
    <dbReference type="NCBI Taxonomy" id="185542"/>
    <lineage>
        <taxon>Eukaryota</taxon>
        <taxon>Viridiplantae</taxon>
        <taxon>Streptophyta</taxon>
        <taxon>Embryophyta</taxon>
        <taxon>Tracheophyta</taxon>
        <taxon>Spermatophyta</taxon>
        <taxon>Magnoliopsida</taxon>
        <taxon>eudicotyledons</taxon>
        <taxon>Gunneridae</taxon>
        <taxon>Pentapetalae</taxon>
        <taxon>asterids</taxon>
        <taxon>campanulids</taxon>
        <taxon>Aquifoliales</taxon>
        <taxon>Aquifoliaceae</taxon>
        <taxon>Ilex</taxon>
    </lineage>
</organism>
<dbReference type="EMBL" id="CAUOFW020005835">
    <property type="protein sequence ID" value="CAK9171707.1"/>
    <property type="molecule type" value="Genomic_DNA"/>
</dbReference>
<feature type="non-terminal residue" evidence="2">
    <location>
        <position position="69"/>
    </location>
</feature>
<evidence type="ECO:0000313" key="3">
    <source>
        <dbReference type="Proteomes" id="UP001642360"/>
    </source>
</evidence>
<proteinExistence type="predicted"/>
<protein>
    <submittedName>
        <fullName evidence="2">Uncharacterized protein</fullName>
    </submittedName>
</protein>
<feature type="region of interest" description="Disordered" evidence="1">
    <location>
        <begin position="37"/>
        <end position="57"/>
    </location>
</feature>
<keyword evidence="3" id="KW-1185">Reference proteome</keyword>
<feature type="compositionally biased region" description="Basic and acidic residues" evidence="1">
    <location>
        <begin position="37"/>
        <end position="50"/>
    </location>
</feature>
<evidence type="ECO:0000256" key="1">
    <source>
        <dbReference type="SAM" id="MobiDB-lite"/>
    </source>
</evidence>
<gene>
    <name evidence="2" type="ORF">ILEXP_LOCUS41305</name>
</gene>
<reference evidence="2 3" key="1">
    <citation type="submission" date="2024-02" db="EMBL/GenBank/DDBJ databases">
        <authorList>
            <person name="Vignale AGUSTIN F."/>
            <person name="Sosa J E."/>
            <person name="Modenutti C."/>
        </authorList>
    </citation>
    <scope>NUCLEOTIDE SEQUENCE [LARGE SCALE GENOMIC DNA]</scope>
</reference>